<feature type="compositionally biased region" description="Polar residues" evidence="1">
    <location>
        <begin position="1"/>
        <end position="10"/>
    </location>
</feature>
<dbReference type="AlphaFoldDB" id="A0AA48RAR3"/>
<evidence type="ECO:0000256" key="1">
    <source>
        <dbReference type="SAM" id="MobiDB-lite"/>
    </source>
</evidence>
<sequence>MQRTRLQQVETNDEGEKLFSAKPESAGPLNRLRNVILLAAFALTALYLIVTHSIPAGLAVVEPEAALSLNADDPAAVIVYARQAITEEANRRQREASTKQEAPSAPPQDAVDLDQVKAMLRTAIVKDPLNARGFTLLGQIALLQNDVKIARRMMTSAITLSPAEWPAADFLMGQSLLANNPQAALYYADLMMRSKGGASSHVPPLLARMAEVPAAQRELAKRLAAAPPWRGSVLGAFGSIDLANPQAPLELLLALKDSPHPPTEAEIAGYINFLLQKKLDTLAYSSWQRFLPPDGLEQVAHLFNGGFERRPSGSPFDWTIGGNSETAVGIFARPDDPKNNALFIRFGQARAAFPTVRQMVVLRPGSYRFSGAITGEILARRGLQWRVTCLEGATAGESKMLIGRFPQWEDLAFDVSIPTDNCAAQYVELIHMARSPSEQLASGTVWFDDLSIARREASLNEPPRDAALSKSPSQ</sequence>
<feature type="transmembrane region" description="Helical" evidence="2">
    <location>
        <begin position="32"/>
        <end position="50"/>
    </location>
</feature>
<feature type="region of interest" description="Disordered" evidence="1">
    <location>
        <begin position="1"/>
        <end position="22"/>
    </location>
</feature>
<reference evidence="3" key="1">
    <citation type="submission" date="2023-07" db="EMBL/GenBank/DDBJ databases">
        <authorList>
            <person name="Pelsma A.J. K."/>
        </authorList>
    </citation>
    <scope>NUCLEOTIDE SEQUENCE</scope>
</reference>
<feature type="region of interest" description="Disordered" evidence="1">
    <location>
        <begin position="89"/>
        <end position="111"/>
    </location>
</feature>
<dbReference type="EMBL" id="OY288114">
    <property type="protein sequence ID" value="CAJ0888269.1"/>
    <property type="molecule type" value="Genomic_DNA"/>
</dbReference>
<evidence type="ECO:0000256" key="2">
    <source>
        <dbReference type="SAM" id="Phobius"/>
    </source>
</evidence>
<accession>A0AA48RAR3</accession>
<evidence type="ECO:0008006" key="4">
    <source>
        <dbReference type="Google" id="ProtNLM"/>
    </source>
</evidence>
<protein>
    <recommendedName>
        <fullName evidence="4">CBM-cenC domain-containing protein</fullName>
    </recommendedName>
</protein>
<evidence type="ECO:0000313" key="3">
    <source>
        <dbReference type="EMBL" id="CAJ0888269.1"/>
    </source>
</evidence>
<feature type="compositionally biased region" description="Basic and acidic residues" evidence="1">
    <location>
        <begin position="89"/>
        <end position="98"/>
    </location>
</feature>
<proteinExistence type="predicted"/>
<dbReference type="Gene3D" id="2.60.120.260">
    <property type="entry name" value="Galactose-binding domain-like"/>
    <property type="match status" value="1"/>
</dbReference>
<keyword evidence="2" id="KW-0812">Transmembrane</keyword>
<name>A0AA48RAR3_9ZZZZ</name>
<keyword evidence="2" id="KW-0472">Membrane</keyword>
<keyword evidence="2" id="KW-1133">Transmembrane helix</keyword>
<gene>
    <name evidence="3" type="ORF">AMST5_03863</name>
</gene>
<organism evidence="3">
    <name type="scientific">freshwater sediment metagenome</name>
    <dbReference type="NCBI Taxonomy" id="556182"/>
    <lineage>
        <taxon>unclassified sequences</taxon>
        <taxon>metagenomes</taxon>
        <taxon>ecological metagenomes</taxon>
    </lineage>
</organism>